<protein>
    <submittedName>
        <fullName evidence="2">GDSL family lipase</fullName>
    </submittedName>
</protein>
<dbReference type="PANTHER" id="PTHR30383">
    <property type="entry name" value="THIOESTERASE 1/PROTEASE 1/LYSOPHOSPHOLIPASE L1"/>
    <property type="match status" value="1"/>
</dbReference>
<dbReference type="PANTHER" id="PTHR30383:SF5">
    <property type="entry name" value="SGNH HYDROLASE-TYPE ESTERASE DOMAIN-CONTAINING PROTEIN"/>
    <property type="match status" value="1"/>
</dbReference>
<dbReference type="AlphaFoldDB" id="L0WBA9"/>
<feature type="domain" description="SGNH hydrolase-type esterase" evidence="1">
    <location>
        <begin position="36"/>
        <end position="210"/>
    </location>
</feature>
<dbReference type="eggNOG" id="COG2755">
    <property type="taxonomic scope" value="Bacteria"/>
</dbReference>
<evidence type="ECO:0000313" key="2">
    <source>
        <dbReference type="EMBL" id="EKF74289.1"/>
    </source>
</evidence>
<gene>
    <name evidence="2" type="ORF">A11A3_09825</name>
</gene>
<dbReference type="STRING" id="1177179.A11A3_09825"/>
<comment type="caution">
    <text evidence="2">The sequence shown here is derived from an EMBL/GenBank/DDBJ whole genome shotgun (WGS) entry which is preliminary data.</text>
</comment>
<dbReference type="InterPro" id="IPR013830">
    <property type="entry name" value="SGNH_hydro"/>
</dbReference>
<evidence type="ECO:0000313" key="3">
    <source>
        <dbReference type="Proteomes" id="UP000010164"/>
    </source>
</evidence>
<evidence type="ECO:0000259" key="1">
    <source>
        <dbReference type="Pfam" id="PF13472"/>
    </source>
</evidence>
<reference evidence="2 3" key="1">
    <citation type="journal article" date="2012" name="J. Bacteriol.">
        <title>Genome Sequence of the Alkane-Degrading Bacterium Alcanivorax hongdengensis Type Strain A-11-3.</title>
        <authorList>
            <person name="Lai Q."/>
            <person name="Shao Z."/>
        </authorList>
    </citation>
    <scope>NUCLEOTIDE SEQUENCE [LARGE SCALE GENOMIC DNA]</scope>
    <source>
        <strain evidence="2 3">A-11-3</strain>
    </source>
</reference>
<dbReference type="PATRIC" id="fig|1177179.3.peg.1956"/>
<dbReference type="CDD" id="cd01836">
    <property type="entry name" value="FeeA_FeeB_like"/>
    <property type="match status" value="1"/>
</dbReference>
<dbReference type="GO" id="GO:0004622">
    <property type="term" value="F:phosphatidylcholine lysophospholipase activity"/>
    <property type="evidence" value="ECO:0007669"/>
    <property type="project" value="TreeGrafter"/>
</dbReference>
<dbReference type="Pfam" id="PF13472">
    <property type="entry name" value="Lipase_GDSL_2"/>
    <property type="match status" value="1"/>
</dbReference>
<dbReference type="EMBL" id="AMRJ01000013">
    <property type="protein sequence ID" value="EKF74289.1"/>
    <property type="molecule type" value="Genomic_DNA"/>
</dbReference>
<dbReference type="SUPFAM" id="SSF52266">
    <property type="entry name" value="SGNH hydrolase"/>
    <property type="match status" value="1"/>
</dbReference>
<dbReference type="InterPro" id="IPR051532">
    <property type="entry name" value="Ester_Hydrolysis_Enzymes"/>
</dbReference>
<sequence>MPQAKRTRRTALRLPEACGSDNGQWGSGAAQRRLLVLGDSVAAGVGVADHQQGLACQLARSRHRINNETVAWHTRGINGARLADLLLALPDMALPASIDTLIISIGVNDTTALTRRHAFRQQLTELQTQLDHRYPGIPVHLMAVPPMQYFTALPQPLRALLGHRAGLIDREIQRLARQHPSRIRHLAYPALRATALLAEDGYHPSAEGYRCLAAAVSQRLATSQRH</sequence>
<organism evidence="2 3">
    <name type="scientific">Alcanivorax hongdengensis A-11-3</name>
    <dbReference type="NCBI Taxonomy" id="1177179"/>
    <lineage>
        <taxon>Bacteria</taxon>
        <taxon>Pseudomonadati</taxon>
        <taxon>Pseudomonadota</taxon>
        <taxon>Gammaproteobacteria</taxon>
        <taxon>Oceanospirillales</taxon>
        <taxon>Alcanivoracaceae</taxon>
        <taxon>Alcanivorax</taxon>
    </lineage>
</organism>
<keyword evidence="3" id="KW-1185">Reference proteome</keyword>
<dbReference type="Proteomes" id="UP000010164">
    <property type="component" value="Unassembled WGS sequence"/>
</dbReference>
<proteinExistence type="predicted"/>
<dbReference type="Gene3D" id="3.40.50.1110">
    <property type="entry name" value="SGNH hydrolase"/>
    <property type="match status" value="1"/>
</dbReference>
<accession>L0WBA9</accession>
<name>L0WBA9_9GAMM</name>
<dbReference type="InterPro" id="IPR036514">
    <property type="entry name" value="SGNH_hydro_sf"/>
</dbReference>